<dbReference type="PANTHER" id="PTHR45588:SF1">
    <property type="entry name" value="WW DOMAIN-CONTAINING PROTEIN"/>
    <property type="match status" value="1"/>
</dbReference>
<keyword evidence="2" id="KW-1185">Reference proteome</keyword>
<dbReference type="InterPro" id="IPR011990">
    <property type="entry name" value="TPR-like_helical_dom_sf"/>
</dbReference>
<sequence>MVHYIIHSYDYPTLAAMALPAAKKYATVAPSSAHAQHMPSHIFVRLGLWDESIRSNTVAVSAAKCYAEGAGIKGHWDEELHAMDYLVYSYLQKGDNKHAKEQWDYLKTIREVYPVSPKVVYSFAAIPSRYLLENRMWSEAVNLQPQAIAGVVWEKYPWEKAIIQFTRSLSAIHLNQMDVAHAEFRILNQLYDTLVLKQDVYKANQVLVQVKAARAWIVFKEGKNEEALKSMNEAITIEETTPKPPVTPGEVVPATELLGDLLLAMNRPVEALEAYEVNLRDHPKRFNALYSAGLAAERSGNRAKAGTYYQQLLNSCNTPWANRPELTAAKAFLKKNDALPVNY</sequence>
<accession>A0A2P8GLW2</accession>
<dbReference type="Gene3D" id="1.25.40.10">
    <property type="entry name" value="Tetratricopeptide repeat domain"/>
    <property type="match status" value="1"/>
</dbReference>
<dbReference type="RefSeq" id="WP_106601206.1">
    <property type="nucleotide sequence ID" value="NZ_PYGK01000002.1"/>
</dbReference>
<reference evidence="1 2" key="1">
    <citation type="submission" date="2018-03" db="EMBL/GenBank/DDBJ databases">
        <title>Genomic Encyclopedia of Archaeal and Bacterial Type Strains, Phase II (KMG-II): from individual species to whole genera.</title>
        <authorList>
            <person name="Goeker M."/>
        </authorList>
    </citation>
    <scope>NUCLEOTIDE SEQUENCE [LARGE SCALE GENOMIC DNA]</scope>
    <source>
        <strain evidence="1 2">DSM 18107</strain>
    </source>
</reference>
<name>A0A2P8GLW2_9BACT</name>
<evidence type="ECO:0000313" key="1">
    <source>
        <dbReference type="EMBL" id="PSL34954.1"/>
    </source>
</evidence>
<protein>
    <submittedName>
        <fullName evidence="1">Uncharacterized protein</fullName>
    </submittedName>
</protein>
<dbReference type="SUPFAM" id="SSF48452">
    <property type="entry name" value="TPR-like"/>
    <property type="match status" value="1"/>
</dbReference>
<proteinExistence type="predicted"/>
<evidence type="ECO:0000313" key="2">
    <source>
        <dbReference type="Proteomes" id="UP000240978"/>
    </source>
</evidence>
<dbReference type="Proteomes" id="UP000240978">
    <property type="component" value="Unassembled WGS sequence"/>
</dbReference>
<organism evidence="1 2">
    <name type="scientific">Chitinophaga ginsengisoli</name>
    <dbReference type="NCBI Taxonomy" id="363837"/>
    <lineage>
        <taxon>Bacteria</taxon>
        <taxon>Pseudomonadati</taxon>
        <taxon>Bacteroidota</taxon>
        <taxon>Chitinophagia</taxon>
        <taxon>Chitinophagales</taxon>
        <taxon>Chitinophagaceae</taxon>
        <taxon>Chitinophaga</taxon>
    </lineage>
</organism>
<dbReference type="PANTHER" id="PTHR45588">
    <property type="entry name" value="TPR DOMAIN-CONTAINING PROTEIN"/>
    <property type="match status" value="1"/>
</dbReference>
<comment type="caution">
    <text evidence="1">The sequence shown here is derived from an EMBL/GenBank/DDBJ whole genome shotgun (WGS) entry which is preliminary data.</text>
</comment>
<gene>
    <name evidence="1" type="ORF">CLV42_102528</name>
</gene>
<dbReference type="OrthoDB" id="9778494at2"/>
<dbReference type="EMBL" id="PYGK01000002">
    <property type="protein sequence ID" value="PSL34954.1"/>
    <property type="molecule type" value="Genomic_DNA"/>
</dbReference>
<dbReference type="AlphaFoldDB" id="A0A2P8GLW2"/>